<evidence type="ECO:0000256" key="8">
    <source>
        <dbReference type="ARBA" id="ARBA00023157"/>
    </source>
</evidence>
<reference evidence="15" key="1">
    <citation type="journal article" date="2020" name="Stud. Mycol.">
        <title>101 Dothideomycetes genomes: A test case for predicting lifestyles and emergence of pathogens.</title>
        <authorList>
            <person name="Haridas S."/>
            <person name="Albert R."/>
            <person name="Binder M."/>
            <person name="Bloem J."/>
            <person name="LaButti K."/>
            <person name="Salamov A."/>
            <person name="Andreopoulos B."/>
            <person name="Baker S."/>
            <person name="Barry K."/>
            <person name="Bills G."/>
            <person name="Bluhm B."/>
            <person name="Cannon C."/>
            <person name="Castanera R."/>
            <person name="Culley D."/>
            <person name="Daum C."/>
            <person name="Ezra D."/>
            <person name="Gonzalez J."/>
            <person name="Henrissat B."/>
            <person name="Kuo A."/>
            <person name="Liang C."/>
            <person name="Lipzen A."/>
            <person name="Lutzoni F."/>
            <person name="Magnuson J."/>
            <person name="Mondo S."/>
            <person name="Nolan M."/>
            <person name="Ohm R."/>
            <person name="Pangilinan J."/>
            <person name="Park H.-J."/>
            <person name="Ramirez L."/>
            <person name="Alfaro M."/>
            <person name="Sun H."/>
            <person name="Tritt A."/>
            <person name="Yoshinaga Y."/>
            <person name="Zwiers L.-H."/>
            <person name="Turgeon B."/>
            <person name="Goodwin S."/>
            <person name="Spatafora J."/>
            <person name="Crous P."/>
            <person name="Grigoriev I."/>
        </authorList>
    </citation>
    <scope>NUCLEOTIDE SEQUENCE [LARGE SCALE GENOMIC DNA]</scope>
    <source>
        <strain evidence="15">CECT 20119</strain>
    </source>
</reference>
<keyword evidence="10 11" id="KW-0326">Glycosidase</keyword>
<evidence type="ECO:0000256" key="12">
    <source>
        <dbReference type="SAM" id="SignalP"/>
    </source>
</evidence>
<feature type="domain" description="Alpha galactosidase C-terminal" evidence="13">
    <location>
        <begin position="340"/>
        <end position="404"/>
    </location>
</feature>
<evidence type="ECO:0000256" key="9">
    <source>
        <dbReference type="ARBA" id="ARBA00023180"/>
    </source>
</evidence>
<evidence type="ECO:0000313" key="15">
    <source>
        <dbReference type="Proteomes" id="UP000799538"/>
    </source>
</evidence>
<keyword evidence="6 12" id="KW-0732">Signal</keyword>
<dbReference type="GO" id="GO:0005995">
    <property type="term" value="P:melibiose catabolic process"/>
    <property type="evidence" value="ECO:0007669"/>
    <property type="project" value="UniProtKB-ARBA"/>
</dbReference>
<dbReference type="OrthoDB" id="5795902at2759"/>
<keyword evidence="8 11" id="KW-1015">Disulfide bond</keyword>
<organism evidence="14 15">
    <name type="scientific">Elsinoe ampelina</name>
    <dbReference type="NCBI Taxonomy" id="302913"/>
    <lineage>
        <taxon>Eukaryota</taxon>
        <taxon>Fungi</taxon>
        <taxon>Dikarya</taxon>
        <taxon>Ascomycota</taxon>
        <taxon>Pezizomycotina</taxon>
        <taxon>Dothideomycetes</taxon>
        <taxon>Dothideomycetidae</taxon>
        <taxon>Myriangiales</taxon>
        <taxon>Elsinoaceae</taxon>
        <taxon>Elsinoe</taxon>
    </lineage>
</organism>
<dbReference type="CDD" id="cd14792">
    <property type="entry name" value="GH27"/>
    <property type="match status" value="1"/>
</dbReference>
<gene>
    <name evidence="14" type="ORF">BDZ85DRAFT_265933</name>
</gene>
<evidence type="ECO:0000256" key="6">
    <source>
        <dbReference type="ARBA" id="ARBA00022729"/>
    </source>
</evidence>
<dbReference type="InterPro" id="IPR013780">
    <property type="entry name" value="Glyco_hydro_b"/>
</dbReference>
<dbReference type="PANTHER" id="PTHR11452">
    <property type="entry name" value="ALPHA-GALACTOSIDASE/ALPHA-N-ACETYLGALACTOSAMINIDASE"/>
    <property type="match status" value="1"/>
</dbReference>
<dbReference type="EMBL" id="ML992511">
    <property type="protein sequence ID" value="KAF2220886.1"/>
    <property type="molecule type" value="Genomic_DNA"/>
</dbReference>
<evidence type="ECO:0000256" key="5">
    <source>
        <dbReference type="ARBA" id="ARBA00022525"/>
    </source>
</evidence>
<proteinExistence type="inferred from homology"/>
<feature type="signal peptide" evidence="12">
    <location>
        <begin position="1"/>
        <end position="19"/>
    </location>
</feature>
<comment type="subcellular location">
    <subcellularLocation>
        <location evidence="2">Secreted</location>
    </subcellularLocation>
</comment>
<dbReference type="SUPFAM" id="SSF51445">
    <property type="entry name" value="(Trans)glycosidases"/>
    <property type="match status" value="1"/>
</dbReference>
<comment type="catalytic activity">
    <reaction evidence="1 11">
        <text>Hydrolysis of terminal, non-reducing alpha-D-galactose residues in alpha-D-galactosides, including galactose oligosaccharides, galactomannans and galactolipids.</text>
        <dbReference type="EC" id="3.2.1.22"/>
    </reaction>
</comment>
<dbReference type="Pfam" id="PF17801">
    <property type="entry name" value="Melibiase_C"/>
    <property type="match status" value="1"/>
</dbReference>
<dbReference type="SUPFAM" id="SSF51011">
    <property type="entry name" value="Glycosyl hydrolase domain"/>
    <property type="match status" value="1"/>
</dbReference>
<accession>A0A6A6G575</accession>
<dbReference type="AlphaFoldDB" id="A0A6A6G575"/>
<dbReference type="EC" id="3.2.1.22" evidence="4 11"/>
<evidence type="ECO:0000256" key="2">
    <source>
        <dbReference type="ARBA" id="ARBA00004613"/>
    </source>
</evidence>
<dbReference type="PRINTS" id="PR00748">
    <property type="entry name" value="MELIBIASE"/>
</dbReference>
<dbReference type="PRINTS" id="PR00740">
    <property type="entry name" value="GLHYDRLASE27"/>
</dbReference>
<evidence type="ECO:0000256" key="10">
    <source>
        <dbReference type="ARBA" id="ARBA00023295"/>
    </source>
</evidence>
<dbReference type="InterPro" id="IPR013785">
    <property type="entry name" value="Aldolase_TIM"/>
</dbReference>
<protein>
    <recommendedName>
        <fullName evidence="4 11">Alpha-galactosidase</fullName>
        <ecNumber evidence="4 11">3.2.1.22</ecNumber>
    </recommendedName>
    <alternativeName>
        <fullName evidence="11">Melibiase</fullName>
    </alternativeName>
</protein>
<keyword evidence="9" id="KW-0325">Glycoprotein</keyword>
<dbReference type="Gene3D" id="3.20.20.70">
    <property type="entry name" value="Aldolase class I"/>
    <property type="match status" value="1"/>
</dbReference>
<evidence type="ECO:0000256" key="7">
    <source>
        <dbReference type="ARBA" id="ARBA00022801"/>
    </source>
</evidence>
<comment type="similarity">
    <text evidence="3 11">Belongs to the glycosyl hydrolase 27 family.</text>
</comment>
<evidence type="ECO:0000256" key="3">
    <source>
        <dbReference type="ARBA" id="ARBA00009743"/>
    </source>
</evidence>
<dbReference type="InterPro" id="IPR017853">
    <property type="entry name" value="GH"/>
</dbReference>
<keyword evidence="7 11" id="KW-0378">Hydrolase</keyword>
<dbReference type="GO" id="GO:0004557">
    <property type="term" value="F:alpha-galactosidase activity"/>
    <property type="evidence" value="ECO:0007669"/>
    <property type="project" value="UniProtKB-EC"/>
</dbReference>
<dbReference type="Proteomes" id="UP000799538">
    <property type="component" value="Unassembled WGS sequence"/>
</dbReference>
<name>A0A6A6G575_9PEZI</name>
<sequence>MAPYTVLGGIVTLASPAAAFLTNGLAVTPQMGWNNWNTFGCDVSEDLLVSTARTLVDLGLRDTGYNYVVLDDCWSEGRYPNRTLRPDFRKFPNGMAHVANAIHNLEMKFGMYSSAGKYTCAQYEGSLGFEKEDASTWASWGVDYLKYDNCYNEGQTGNPQTTFNRYAAMSRALNETGRPILYSMCNWGEDAPWAWAQTIANSWRATGDITDSFDRPDPRCPCTGDEGYDCVLPGFHCSIMNILNKVASFPSKAQPGAWNDLDMLEVGNGGMNDEEYKLHMTAWAGQKSPMLIGSDVRKLSPSAYSIYTNPAILAISQDPLGNAAVRRWRYYVPEVDEYGQGEISLWVGNLWADNTLVILLNAGNVDRLMHTSLAEIYYDNGAERSTQAQRSYDLFDLWGNRMPNATAEQVLNSNSTEGVADLGNYWFNATASTYADALARNDSLVLGKQVGTVEALGTISAMVPKHGVVAYRLRPVRGAVRDEL</sequence>
<evidence type="ECO:0000256" key="4">
    <source>
        <dbReference type="ARBA" id="ARBA00012755"/>
    </source>
</evidence>
<evidence type="ECO:0000313" key="14">
    <source>
        <dbReference type="EMBL" id="KAF2220886.1"/>
    </source>
</evidence>
<dbReference type="Pfam" id="PF16499">
    <property type="entry name" value="Melibiase_2"/>
    <property type="match status" value="2"/>
</dbReference>
<dbReference type="FunFam" id="3.20.20.70:FF:000202">
    <property type="entry name" value="Alpha-galactosidase"/>
    <property type="match status" value="1"/>
</dbReference>
<feature type="chain" id="PRO_5025517871" description="Alpha-galactosidase" evidence="12">
    <location>
        <begin position="20"/>
        <end position="484"/>
    </location>
</feature>
<keyword evidence="5" id="KW-0964">Secreted</keyword>
<evidence type="ECO:0000259" key="13">
    <source>
        <dbReference type="Pfam" id="PF17801"/>
    </source>
</evidence>
<dbReference type="InterPro" id="IPR041233">
    <property type="entry name" value="Melibiase_C"/>
</dbReference>
<dbReference type="Gene3D" id="2.60.40.1180">
    <property type="entry name" value="Golgi alpha-mannosidase II"/>
    <property type="match status" value="1"/>
</dbReference>
<evidence type="ECO:0000256" key="11">
    <source>
        <dbReference type="RuleBase" id="RU361168"/>
    </source>
</evidence>
<dbReference type="PANTHER" id="PTHR11452:SF75">
    <property type="entry name" value="ALPHA-GALACTOSIDASE MEL1"/>
    <property type="match status" value="1"/>
</dbReference>
<evidence type="ECO:0000256" key="1">
    <source>
        <dbReference type="ARBA" id="ARBA00001255"/>
    </source>
</evidence>
<keyword evidence="15" id="KW-1185">Reference proteome</keyword>
<dbReference type="InterPro" id="IPR002241">
    <property type="entry name" value="Glyco_hydro_27"/>
</dbReference>
<dbReference type="GO" id="GO:0005576">
    <property type="term" value="C:extracellular region"/>
    <property type="evidence" value="ECO:0007669"/>
    <property type="project" value="UniProtKB-SubCell"/>
</dbReference>
<dbReference type="InterPro" id="IPR006215">
    <property type="entry name" value="Glyco_hydro_melibiase"/>
</dbReference>